<proteinExistence type="predicted"/>
<evidence type="ECO:0000256" key="2">
    <source>
        <dbReference type="SAM" id="MobiDB-lite"/>
    </source>
</evidence>
<keyword evidence="1" id="KW-0106">Calcium</keyword>
<dbReference type="STRING" id="4615.A0A199V1C0"/>
<protein>
    <submittedName>
        <fullName evidence="4">Two pore potassium channel a</fullName>
    </submittedName>
</protein>
<evidence type="ECO:0000313" key="5">
    <source>
        <dbReference type="Proteomes" id="UP000092600"/>
    </source>
</evidence>
<evidence type="ECO:0000313" key="4">
    <source>
        <dbReference type="EMBL" id="OAY70877.1"/>
    </source>
</evidence>
<feature type="compositionally biased region" description="Basic residues" evidence="2">
    <location>
        <begin position="24"/>
        <end position="36"/>
    </location>
</feature>
<dbReference type="GO" id="GO:0034220">
    <property type="term" value="P:monoatomic ion transmembrane transport"/>
    <property type="evidence" value="ECO:0007669"/>
    <property type="project" value="UniProtKB-KW"/>
</dbReference>
<reference evidence="4 5" key="1">
    <citation type="journal article" date="2016" name="DNA Res.">
        <title>The draft genome of MD-2 pineapple using hybrid error correction of long reads.</title>
        <authorList>
            <person name="Redwan R.M."/>
            <person name="Saidin A."/>
            <person name="Kumar S.V."/>
        </authorList>
    </citation>
    <scope>NUCLEOTIDE SEQUENCE [LARGE SCALE GENOMIC DNA]</scope>
    <source>
        <strain evidence="5">cv. MD2</strain>
        <tissue evidence="4">Leaf</tissue>
    </source>
</reference>
<feature type="compositionally biased region" description="Polar residues" evidence="2">
    <location>
        <begin position="1"/>
        <end position="11"/>
    </location>
</feature>
<dbReference type="InterPro" id="IPR002048">
    <property type="entry name" value="EF_hand_dom"/>
</dbReference>
<evidence type="ECO:0000256" key="1">
    <source>
        <dbReference type="ARBA" id="ARBA00022837"/>
    </source>
</evidence>
<dbReference type="PROSITE" id="PS00018">
    <property type="entry name" value="EF_HAND_1"/>
    <property type="match status" value="1"/>
</dbReference>
<sequence>MQLMADNNTKQPLLPILVDPPKQAQKKPTSKSRRFRRCRSAPSADILLKSIDAGGSFPGSNAAEFIIYKLKEMGKISQEDIAEVMEEFEELDVDQSGTLSLHDITVAQSTE</sequence>
<dbReference type="AlphaFoldDB" id="A0A199V1C0"/>
<dbReference type="GO" id="GO:0005509">
    <property type="term" value="F:calcium ion binding"/>
    <property type="evidence" value="ECO:0007669"/>
    <property type="project" value="InterPro"/>
</dbReference>
<keyword evidence="4" id="KW-0813">Transport</keyword>
<gene>
    <name evidence="4" type="ORF">ACMD2_23926</name>
</gene>
<dbReference type="EMBL" id="LSRQ01003736">
    <property type="protein sequence ID" value="OAY70877.1"/>
    <property type="molecule type" value="Genomic_DNA"/>
</dbReference>
<dbReference type="InterPro" id="IPR018247">
    <property type="entry name" value="EF_Hand_1_Ca_BS"/>
</dbReference>
<dbReference type="PROSITE" id="PS50222">
    <property type="entry name" value="EF_HAND_2"/>
    <property type="match status" value="1"/>
</dbReference>
<dbReference type="Proteomes" id="UP000092600">
    <property type="component" value="Unassembled WGS sequence"/>
</dbReference>
<accession>A0A199V1C0</accession>
<evidence type="ECO:0000259" key="3">
    <source>
        <dbReference type="PROSITE" id="PS50222"/>
    </source>
</evidence>
<keyword evidence="4" id="KW-0407">Ion channel</keyword>
<dbReference type="SUPFAM" id="SSF47473">
    <property type="entry name" value="EF-hand"/>
    <property type="match status" value="1"/>
</dbReference>
<comment type="caution">
    <text evidence="4">The sequence shown here is derived from an EMBL/GenBank/DDBJ whole genome shotgun (WGS) entry which is preliminary data.</text>
</comment>
<organism evidence="4 5">
    <name type="scientific">Ananas comosus</name>
    <name type="common">Pineapple</name>
    <name type="synonym">Ananas ananas</name>
    <dbReference type="NCBI Taxonomy" id="4615"/>
    <lineage>
        <taxon>Eukaryota</taxon>
        <taxon>Viridiplantae</taxon>
        <taxon>Streptophyta</taxon>
        <taxon>Embryophyta</taxon>
        <taxon>Tracheophyta</taxon>
        <taxon>Spermatophyta</taxon>
        <taxon>Magnoliopsida</taxon>
        <taxon>Liliopsida</taxon>
        <taxon>Poales</taxon>
        <taxon>Bromeliaceae</taxon>
        <taxon>Bromelioideae</taxon>
        <taxon>Ananas</taxon>
    </lineage>
</organism>
<dbReference type="InterPro" id="IPR011992">
    <property type="entry name" value="EF-hand-dom_pair"/>
</dbReference>
<name>A0A199V1C0_ANACO</name>
<feature type="domain" description="EF-hand" evidence="3">
    <location>
        <begin position="79"/>
        <end position="111"/>
    </location>
</feature>
<keyword evidence="4" id="KW-0406">Ion transport</keyword>
<feature type="region of interest" description="Disordered" evidence="2">
    <location>
        <begin position="1"/>
        <end position="36"/>
    </location>
</feature>